<name>A0A016WA44_9BILA</name>
<feature type="chain" id="PRO_5001494310" description="BPTI/Kunitz inhibitor domain-containing protein" evidence="1">
    <location>
        <begin position="18"/>
        <end position="84"/>
    </location>
</feature>
<accession>A0A016WA44</accession>
<evidence type="ECO:0000256" key="1">
    <source>
        <dbReference type="SAM" id="SignalP"/>
    </source>
</evidence>
<dbReference type="Proteomes" id="UP000024635">
    <property type="component" value="Unassembled WGS sequence"/>
</dbReference>
<reference evidence="3" key="1">
    <citation type="journal article" date="2015" name="Nat. Genet.">
        <title>The genome and transcriptome of the zoonotic hookworm Ancylostoma ceylanicum identify infection-specific gene families.</title>
        <authorList>
            <person name="Schwarz E.M."/>
            <person name="Hu Y."/>
            <person name="Antoshechkin I."/>
            <person name="Miller M.M."/>
            <person name="Sternberg P.W."/>
            <person name="Aroian R.V."/>
        </authorList>
    </citation>
    <scope>NUCLEOTIDE SEQUENCE</scope>
    <source>
        <strain evidence="3">HY135</strain>
    </source>
</reference>
<feature type="signal peptide" evidence="1">
    <location>
        <begin position="1"/>
        <end position="17"/>
    </location>
</feature>
<evidence type="ECO:0000313" key="2">
    <source>
        <dbReference type="EMBL" id="EYC36709.1"/>
    </source>
</evidence>
<dbReference type="EMBL" id="JARK01000464">
    <property type="protein sequence ID" value="EYC36709.1"/>
    <property type="molecule type" value="Genomic_DNA"/>
</dbReference>
<evidence type="ECO:0000313" key="3">
    <source>
        <dbReference type="Proteomes" id="UP000024635"/>
    </source>
</evidence>
<organism evidence="2 3">
    <name type="scientific">Ancylostoma ceylanicum</name>
    <dbReference type="NCBI Taxonomy" id="53326"/>
    <lineage>
        <taxon>Eukaryota</taxon>
        <taxon>Metazoa</taxon>
        <taxon>Ecdysozoa</taxon>
        <taxon>Nematoda</taxon>
        <taxon>Chromadorea</taxon>
        <taxon>Rhabditida</taxon>
        <taxon>Rhabditina</taxon>
        <taxon>Rhabditomorpha</taxon>
        <taxon>Strongyloidea</taxon>
        <taxon>Ancylostomatidae</taxon>
        <taxon>Ancylostomatinae</taxon>
        <taxon>Ancylostoma</taxon>
    </lineage>
</organism>
<evidence type="ECO:0008006" key="4">
    <source>
        <dbReference type="Google" id="ProtNLM"/>
    </source>
</evidence>
<proteinExistence type="predicted"/>
<keyword evidence="1" id="KW-0732">Signal</keyword>
<comment type="caution">
    <text evidence="2">The sequence shown here is derived from an EMBL/GenBank/DDBJ whole genome shotgun (WGS) entry which is preliminary data.</text>
</comment>
<gene>
    <name evidence="2" type="primary">Acey_s0864.g2754</name>
    <name evidence="2" type="ORF">Y032_0864g2754</name>
</gene>
<dbReference type="GO" id="GO:0004867">
    <property type="term" value="F:serine-type endopeptidase inhibitor activity"/>
    <property type="evidence" value="ECO:0007669"/>
    <property type="project" value="InterPro"/>
</dbReference>
<dbReference type="SUPFAM" id="SSF57362">
    <property type="entry name" value="BPTI-like"/>
    <property type="match status" value="1"/>
</dbReference>
<sequence length="84" mass="9653">MRPTVVILCVLVCLCAAGPQRSSRINYKCTDPEEVEVEIWCKPKTKYSYVDSVKECFKVTCCECNPNQHLFDTKEECEKTCIPK</sequence>
<dbReference type="Gene3D" id="4.10.410.10">
    <property type="entry name" value="Pancreatic trypsin inhibitor Kunitz domain"/>
    <property type="match status" value="1"/>
</dbReference>
<dbReference type="AlphaFoldDB" id="A0A016WA44"/>
<protein>
    <recommendedName>
        <fullName evidence="4">BPTI/Kunitz inhibitor domain-containing protein</fullName>
    </recommendedName>
</protein>
<keyword evidence="3" id="KW-1185">Reference proteome</keyword>
<dbReference type="InterPro" id="IPR036880">
    <property type="entry name" value="Kunitz_BPTI_sf"/>
</dbReference>